<dbReference type="CDD" id="cd09917">
    <property type="entry name" value="F-box_SF"/>
    <property type="match status" value="1"/>
</dbReference>
<feature type="domain" description="F-box" evidence="2">
    <location>
        <begin position="3"/>
        <end position="48"/>
    </location>
</feature>
<sequence>MLQASLETFPNELLVYIAKLLSYHDLTQFGRTCKRLNTIVEPRIWTSIEFHNVSYHESSAELNDPPPFVPTTQRAYHSTTGGRRGQGQREKAEKLVKMLQEYHAMNRNRLQELCSRVKHLCTGVESMWGRGGDILVWYLLPYFTNLETLELHGDHVHDQSYEQAMEEIVRAPLPRLRFAKLFAYIPRGVARWVMKSGPTLERLEIGLLDRPISTSLSDNPYFKPLAEEKQNHDSDGDSDDGSDYGSLDGEAVIPRPLGGLLPDDFEPDLPRLKVIYLLSTADSPKEHGYPEYTWSSRAQKSSFSDWRRLLLASSETLETLVLELRPGADYIEGNGMSEQEYLRQNQDGSINRAIVRLIGKLLADKAAFPALQQVYLYGFAVGEDSKRRPSDTAHGGRLMLDLERRGVRCEARLGKWCFFDSDPGYVFWCKWDGDDGEQDENEDKDNEIDRWDTLLAQV</sequence>
<keyword evidence="4" id="KW-1185">Reference proteome</keyword>
<comment type="caution">
    <text evidence="3">The sequence shown here is derived from an EMBL/GenBank/DDBJ whole genome shotgun (WGS) entry which is preliminary data.</text>
</comment>
<organism evidence="3 4">
    <name type="scientific">Neonectria magnoliae</name>
    <dbReference type="NCBI Taxonomy" id="2732573"/>
    <lineage>
        <taxon>Eukaryota</taxon>
        <taxon>Fungi</taxon>
        <taxon>Dikarya</taxon>
        <taxon>Ascomycota</taxon>
        <taxon>Pezizomycotina</taxon>
        <taxon>Sordariomycetes</taxon>
        <taxon>Hypocreomycetidae</taxon>
        <taxon>Hypocreales</taxon>
        <taxon>Nectriaceae</taxon>
        <taxon>Neonectria</taxon>
    </lineage>
</organism>
<evidence type="ECO:0000259" key="2">
    <source>
        <dbReference type="PROSITE" id="PS50181"/>
    </source>
</evidence>
<dbReference type="InterPro" id="IPR001810">
    <property type="entry name" value="F-box_dom"/>
</dbReference>
<proteinExistence type="predicted"/>
<accession>A0ABR1I5V7</accession>
<evidence type="ECO:0000313" key="4">
    <source>
        <dbReference type="Proteomes" id="UP001498421"/>
    </source>
</evidence>
<evidence type="ECO:0000313" key="3">
    <source>
        <dbReference type="EMBL" id="KAK7428860.1"/>
    </source>
</evidence>
<protein>
    <recommendedName>
        <fullName evidence="2">F-box domain-containing protein</fullName>
    </recommendedName>
</protein>
<dbReference type="SUPFAM" id="SSF81383">
    <property type="entry name" value="F-box domain"/>
    <property type="match status" value="1"/>
</dbReference>
<dbReference type="Proteomes" id="UP001498421">
    <property type="component" value="Unassembled WGS sequence"/>
</dbReference>
<reference evidence="3 4" key="1">
    <citation type="journal article" date="2025" name="Microbiol. Resour. Announc.">
        <title>Draft genome sequences for Neonectria magnoliae and Neonectria punicea, canker pathogens of Liriodendron tulipifera and Acer saccharum in West Virginia.</title>
        <authorList>
            <person name="Petronek H.M."/>
            <person name="Kasson M.T."/>
            <person name="Metheny A.M."/>
            <person name="Stauder C.M."/>
            <person name="Lovett B."/>
            <person name="Lynch S.C."/>
            <person name="Garnas J.R."/>
            <person name="Kasson L.R."/>
            <person name="Stajich J.E."/>
        </authorList>
    </citation>
    <scope>NUCLEOTIDE SEQUENCE [LARGE SCALE GENOMIC DNA]</scope>
    <source>
        <strain evidence="3 4">NRRL 64651</strain>
    </source>
</reference>
<dbReference type="PROSITE" id="PS50181">
    <property type="entry name" value="FBOX"/>
    <property type="match status" value="1"/>
</dbReference>
<dbReference type="Gene3D" id="1.20.1280.50">
    <property type="match status" value="1"/>
</dbReference>
<name>A0ABR1I5V7_9HYPO</name>
<gene>
    <name evidence="3" type="ORF">QQZ08_004630</name>
</gene>
<dbReference type="EMBL" id="JAZAVK010000036">
    <property type="protein sequence ID" value="KAK7428860.1"/>
    <property type="molecule type" value="Genomic_DNA"/>
</dbReference>
<dbReference type="InterPro" id="IPR036047">
    <property type="entry name" value="F-box-like_dom_sf"/>
</dbReference>
<feature type="region of interest" description="Disordered" evidence="1">
    <location>
        <begin position="227"/>
        <end position="248"/>
    </location>
</feature>
<evidence type="ECO:0000256" key="1">
    <source>
        <dbReference type="SAM" id="MobiDB-lite"/>
    </source>
</evidence>
<dbReference type="Pfam" id="PF12937">
    <property type="entry name" value="F-box-like"/>
    <property type="match status" value="1"/>
</dbReference>